<dbReference type="InterPro" id="IPR009030">
    <property type="entry name" value="Growth_fac_rcpt_cys_sf"/>
</dbReference>
<dbReference type="Gene3D" id="4.10.40.20">
    <property type="match status" value="1"/>
</dbReference>
<dbReference type="InterPro" id="IPR000867">
    <property type="entry name" value="IGFBP-like"/>
</dbReference>
<dbReference type="SUPFAM" id="SSF48726">
    <property type="entry name" value="Immunoglobulin"/>
    <property type="match status" value="1"/>
</dbReference>
<keyword evidence="3" id="KW-1015">Disulfide bond</keyword>
<dbReference type="SMART" id="SM01244">
    <property type="entry name" value="IRS"/>
    <property type="match status" value="1"/>
</dbReference>
<dbReference type="InterPro" id="IPR007110">
    <property type="entry name" value="Ig-like_dom"/>
</dbReference>
<dbReference type="CDD" id="cd01203">
    <property type="entry name" value="PTB_DOK1_DOK2_DOK3"/>
    <property type="match status" value="1"/>
</dbReference>
<feature type="chain" id="PRO_5046777673" evidence="5">
    <location>
        <begin position="19"/>
        <end position="858"/>
    </location>
</feature>
<dbReference type="PROSITE" id="PS51064">
    <property type="entry name" value="IRS_PTB"/>
    <property type="match status" value="1"/>
</dbReference>
<keyword evidence="12" id="KW-1185">Reference proteome</keyword>
<dbReference type="InterPro" id="IPR050996">
    <property type="entry name" value="Docking_Protein_DOK"/>
</dbReference>
<dbReference type="InterPro" id="IPR013783">
    <property type="entry name" value="Ig-like_fold"/>
</dbReference>
<dbReference type="InterPro" id="IPR013098">
    <property type="entry name" value="Ig_I-set"/>
</dbReference>
<feature type="domain" description="PH" evidence="6">
    <location>
        <begin position="269"/>
        <end position="376"/>
    </location>
</feature>
<protein>
    <submittedName>
        <fullName evidence="11">KAZD1 protein</fullName>
    </submittedName>
</protein>
<keyword evidence="2" id="KW-0597">Phosphoprotein</keyword>
<feature type="non-terminal residue" evidence="11">
    <location>
        <position position="858"/>
    </location>
</feature>
<dbReference type="SMART" id="SM00409">
    <property type="entry name" value="IG"/>
    <property type="match status" value="1"/>
</dbReference>
<feature type="domain" description="Kazal-like" evidence="10">
    <location>
        <begin position="91"/>
        <end position="153"/>
    </location>
</feature>
<dbReference type="InterPro" id="IPR011993">
    <property type="entry name" value="PH-like_dom_sf"/>
</dbReference>
<dbReference type="Gene3D" id="2.30.29.30">
    <property type="entry name" value="Pleckstrin-homology domain (PH domain)/Phosphotyrosine-binding domain (PTB)"/>
    <property type="match status" value="2"/>
</dbReference>
<evidence type="ECO:0000259" key="9">
    <source>
        <dbReference type="PROSITE" id="PS51323"/>
    </source>
</evidence>
<evidence type="ECO:0000256" key="3">
    <source>
        <dbReference type="ARBA" id="ARBA00023157"/>
    </source>
</evidence>
<dbReference type="InterPro" id="IPR002350">
    <property type="entry name" value="Kazal_dom"/>
</dbReference>
<keyword evidence="5" id="KW-0732">Signal</keyword>
<evidence type="ECO:0000256" key="2">
    <source>
        <dbReference type="ARBA" id="ARBA00022553"/>
    </source>
</evidence>
<dbReference type="CDD" id="cd00104">
    <property type="entry name" value="KAZAL_FS"/>
    <property type="match status" value="1"/>
</dbReference>
<dbReference type="Gene3D" id="2.60.40.10">
    <property type="entry name" value="Immunoglobulins"/>
    <property type="match status" value="1"/>
</dbReference>
<dbReference type="SUPFAM" id="SSF57184">
    <property type="entry name" value="Growth factor receptor domain"/>
    <property type="match status" value="1"/>
</dbReference>
<dbReference type="SMART" id="SM00408">
    <property type="entry name" value="IGc2"/>
    <property type="match status" value="1"/>
</dbReference>
<dbReference type="InterPro" id="IPR003598">
    <property type="entry name" value="Ig_sub2"/>
</dbReference>
<proteinExistence type="inferred from homology"/>
<reference evidence="11" key="1">
    <citation type="journal article" date="2021" name="Cell">
        <title>Tracing the genetic footprints of vertebrate landing in non-teleost ray-finned fishes.</title>
        <authorList>
            <person name="Bi X."/>
            <person name="Wang K."/>
            <person name="Yang L."/>
            <person name="Pan H."/>
            <person name="Jiang H."/>
            <person name="Wei Q."/>
            <person name="Fang M."/>
            <person name="Yu H."/>
            <person name="Zhu C."/>
            <person name="Cai Y."/>
            <person name="He Y."/>
            <person name="Gan X."/>
            <person name="Zeng H."/>
            <person name="Yu D."/>
            <person name="Zhu Y."/>
            <person name="Jiang H."/>
            <person name="Qiu Q."/>
            <person name="Yang H."/>
            <person name="Zhang Y.E."/>
            <person name="Wang W."/>
            <person name="Zhu M."/>
            <person name="He S."/>
            <person name="Zhang G."/>
        </authorList>
    </citation>
    <scope>NUCLEOTIDE SEQUENCE</scope>
    <source>
        <strain evidence="11">Pddl_001</strain>
    </source>
</reference>
<dbReference type="Pfam" id="PF07679">
    <property type="entry name" value="I-set"/>
    <property type="match status" value="1"/>
</dbReference>
<dbReference type="PANTHER" id="PTHR21258:SF14">
    <property type="entry name" value="DOCKING PROTEIN 2"/>
    <property type="match status" value="1"/>
</dbReference>
<dbReference type="SMART" id="SM00233">
    <property type="entry name" value="PH"/>
    <property type="match status" value="1"/>
</dbReference>
<dbReference type="PROSITE" id="PS51465">
    <property type="entry name" value="KAZAL_2"/>
    <property type="match status" value="1"/>
</dbReference>
<dbReference type="InterPro" id="IPR001849">
    <property type="entry name" value="PH_domain"/>
</dbReference>
<dbReference type="Pfam" id="PF00169">
    <property type="entry name" value="PH"/>
    <property type="match status" value="1"/>
</dbReference>
<accession>A0ABS2YM93</accession>
<evidence type="ECO:0000313" key="11">
    <source>
        <dbReference type="EMBL" id="MBN3287870.1"/>
    </source>
</evidence>
<dbReference type="Pfam" id="PF07648">
    <property type="entry name" value="Kazal_2"/>
    <property type="match status" value="1"/>
</dbReference>
<evidence type="ECO:0000256" key="4">
    <source>
        <dbReference type="SAM" id="MobiDB-lite"/>
    </source>
</evidence>
<dbReference type="InterPro" id="IPR037751">
    <property type="entry name" value="Dok1/2/3_PTB"/>
</dbReference>
<comment type="caution">
    <text evidence="11">The sequence shown here is derived from an EMBL/GenBank/DDBJ whole genome shotgun (WGS) entry which is preliminary data.</text>
</comment>
<evidence type="ECO:0000259" key="7">
    <source>
        <dbReference type="PROSITE" id="PS50835"/>
    </source>
</evidence>
<evidence type="ECO:0000256" key="5">
    <source>
        <dbReference type="SAM" id="SignalP"/>
    </source>
</evidence>
<evidence type="ECO:0000256" key="1">
    <source>
        <dbReference type="ARBA" id="ARBA00010955"/>
    </source>
</evidence>
<dbReference type="InterPro" id="IPR036179">
    <property type="entry name" value="Ig-like_dom_sf"/>
</dbReference>
<dbReference type="Proteomes" id="UP001166093">
    <property type="component" value="Unassembled WGS sequence"/>
</dbReference>
<dbReference type="PANTHER" id="PTHR21258">
    <property type="entry name" value="DOCKING PROTEIN RELATED"/>
    <property type="match status" value="1"/>
</dbReference>
<feature type="domain" description="Ig-like" evidence="7">
    <location>
        <begin position="155"/>
        <end position="252"/>
    </location>
</feature>
<dbReference type="InterPro" id="IPR002404">
    <property type="entry name" value="IRS_PTB"/>
</dbReference>
<dbReference type="PROSITE" id="PS50003">
    <property type="entry name" value="PH_DOMAIN"/>
    <property type="match status" value="1"/>
</dbReference>
<evidence type="ECO:0000259" key="6">
    <source>
        <dbReference type="PROSITE" id="PS50003"/>
    </source>
</evidence>
<feature type="domain" description="IGFBP N-terminal" evidence="9">
    <location>
        <begin position="37"/>
        <end position="116"/>
    </location>
</feature>
<dbReference type="SMART" id="SM00310">
    <property type="entry name" value="PTBI"/>
    <property type="match status" value="1"/>
</dbReference>
<evidence type="ECO:0000259" key="10">
    <source>
        <dbReference type="PROSITE" id="PS51465"/>
    </source>
</evidence>
<feature type="region of interest" description="Disordered" evidence="4">
    <location>
        <begin position="619"/>
        <end position="653"/>
    </location>
</feature>
<feature type="signal peptide" evidence="5">
    <location>
        <begin position="1"/>
        <end position="18"/>
    </location>
</feature>
<sequence length="858" mass="95405">MVYCRLLFLLACVCLGDSFPNPGQGDGFALVSTEQDGATDCDPCALDLCPAAVDCRAGLVLDRCGCCKECGNIEAQPCDLDSTNSFYGLCGDNLECRMNISVLEHGEVPEPQCVCVSQEAVCGSDGRTYENVCKFTEAALGQTSVISTGPCLTVPRIAHPPQDHVNVTGNDIIFLCEVFAFPMAMIEWRKDGDDSSLPGDDPHISVQSRGGPMKYEVSSWLQIERIRKEDTGTYHCVAHNRLGSVTASAVLAVLEEGRGDTNCFDMEEAIKKQGMLYLQQQRFGKKWKKMWSIVYGESNCSISRMEFFEFDKSLRKQENKKVIKLSDCIRVTDVKMDGCPKESIPFLVETTEKLFVFAADSSEVDEWTQTLCEVAFPMNWTEQPLACKRGSLQGSLKRQPAVAMEENSLYNTRGSALQEGNAVFVEGPYMVSDLAASFEGIFSYSKRKTPVANTCSKRMQETVQNSRLMHSLWLRSAKEFVVSVRKTDATERCRLRGTYILKVEDDSLVLQDKKSREATFMWPYRFLRRFGRDKVTFSFEAGRRCASGEGNFEFVTKQGNNIFQAIESAINMHKTTITDPNWHCASSEADLPPPPKPPPVGDCGFYSTVGQPAFESQIPSRAREGEMSSETLPSGVKSLTLDPKPRKAPVKNIPSLPLSSDLAYSQISRTVADQPKDKAADKKHADLKNPDCEYAVPFDTIAKNLMASGFGAFSLPSLDQASFEKEEPSISTHVQAADPLYDSIDERAVQSWRKGSTYKVDHIYDEPEGCAMVASATSLYDDPEEVRGHAWKLQGTAEPSGHEYPYNPHIDDYAVPKPPKKAFYDDEYCEDGNIREDESLDTTYDNVMVKLMAKKSME</sequence>
<evidence type="ECO:0000259" key="8">
    <source>
        <dbReference type="PROSITE" id="PS51064"/>
    </source>
</evidence>
<dbReference type="InterPro" id="IPR003599">
    <property type="entry name" value="Ig_sub"/>
</dbReference>
<feature type="non-terminal residue" evidence="11">
    <location>
        <position position="1"/>
    </location>
</feature>
<feature type="domain" description="IRS-type PTB" evidence="8">
    <location>
        <begin position="476"/>
        <end position="580"/>
    </location>
</feature>
<dbReference type="InterPro" id="IPR036058">
    <property type="entry name" value="Kazal_dom_sf"/>
</dbReference>
<dbReference type="Pfam" id="PF02174">
    <property type="entry name" value="IRS"/>
    <property type="match status" value="1"/>
</dbReference>
<organism evidence="11 12">
    <name type="scientific">Polyodon spathula</name>
    <name type="common">North American paddlefish</name>
    <name type="synonym">Squalus spathula</name>
    <dbReference type="NCBI Taxonomy" id="7913"/>
    <lineage>
        <taxon>Eukaryota</taxon>
        <taxon>Metazoa</taxon>
        <taxon>Chordata</taxon>
        <taxon>Craniata</taxon>
        <taxon>Vertebrata</taxon>
        <taxon>Euteleostomi</taxon>
        <taxon>Actinopterygii</taxon>
        <taxon>Chondrostei</taxon>
        <taxon>Acipenseriformes</taxon>
        <taxon>Polyodontidae</taxon>
        <taxon>Polyodon</taxon>
    </lineage>
</organism>
<gene>
    <name evidence="11" type="primary">Kazald1_1</name>
    <name evidence="11" type="ORF">GTO93_0001989</name>
</gene>
<dbReference type="SMART" id="SM00280">
    <property type="entry name" value="KAZAL"/>
    <property type="match status" value="1"/>
</dbReference>
<dbReference type="SUPFAM" id="SSF100895">
    <property type="entry name" value="Kazal-type serine protease inhibitors"/>
    <property type="match status" value="1"/>
</dbReference>
<evidence type="ECO:0000313" key="12">
    <source>
        <dbReference type="Proteomes" id="UP001166093"/>
    </source>
</evidence>
<comment type="similarity">
    <text evidence="1">Belongs to the DOK family. Type A subfamily.</text>
</comment>
<dbReference type="PROSITE" id="PS51323">
    <property type="entry name" value="IGFBP_N_2"/>
    <property type="match status" value="1"/>
</dbReference>
<dbReference type="PROSITE" id="PS50835">
    <property type="entry name" value="IG_LIKE"/>
    <property type="match status" value="1"/>
</dbReference>
<dbReference type="EMBL" id="JAAWVQ010169783">
    <property type="protein sequence ID" value="MBN3287870.1"/>
    <property type="molecule type" value="Genomic_DNA"/>
</dbReference>
<name>A0ABS2YM93_POLSP</name>
<dbReference type="SUPFAM" id="SSF50729">
    <property type="entry name" value="PH domain-like"/>
    <property type="match status" value="2"/>
</dbReference>
<dbReference type="Gene3D" id="3.30.60.30">
    <property type="match status" value="1"/>
</dbReference>